<dbReference type="GO" id="GO:0030246">
    <property type="term" value="F:carbohydrate binding"/>
    <property type="evidence" value="ECO:0007669"/>
    <property type="project" value="InterPro"/>
</dbReference>
<sequence length="341" mass="36565">MQQRRQATLTEDDLLALAEVAQLYYAEDFTQAQIARRVGGSRSNVSRMLKEARARGLVEIRIRSPLGTVPELQEALRERMGLGECLVLAISDRGPQASEPDGVARKIGALAARYMQENVADGSVVGVGWSSTVYHHVVSSGYLREKRGVAVAQLMGSVGDSIPELNGMHITARLAAALGANAHYLHAPMLVSDASVRDALMRDQGVRRTLGVARRADVTVVGVGAVDRESGQYRTGYLNDADLEYIRGRGAVGEVCGSYFLCDGSPCQVEMNQRTVALDFESLAGVPTRIGVSWGVKKALANVSVVRSGAVNVMITDEDTAREMLRLVDDEAAGPAADRPA</sequence>
<feature type="domain" description="HTH marR-type" evidence="6">
    <location>
        <begin position="22"/>
        <end position="61"/>
    </location>
</feature>
<dbReference type="GO" id="GO:0003677">
    <property type="term" value="F:DNA binding"/>
    <property type="evidence" value="ECO:0007669"/>
    <property type="project" value="UniProtKB-KW"/>
</dbReference>
<accession>A0A6J4R824</accession>
<dbReference type="PANTHER" id="PTHR34294">
    <property type="entry name" value="TRANSCRIPTIONAL REGULATOR-RELATED"/>
    <property type="match status" value="1"/>
</dbReference>
<dbReference type="EMBL" id="CADCVH010000069">
    <property type="protein sequence ID" value="CAA9460005.1"/>
    <property type="molecule type" value="Genomic_DNA"/>
</dbReference>
<evidence type="ECO:0000256" key="1">
    <source>
        <dbReference type="ARBA" id="ARBA00010466"/>
    </source>
</evidence>
<dbReference type="AlphaFoldDB" id="A0A6J4R824"/>
<organism evidence="7">
    <name type="scientific">uncultured Rubrobacteraceae bacterium</name>
    <dbReference type="NCBI Taxonomy" id="349277"/>
    <lineage>
        <taxon>Bacteria</taxon>
        <taxon>Bacillati</taxon>
        <taxon>Actinomycetota</taxon>
        <taxon>Rubrobacteria</taxon>
        <taxon>Rubrobacterales</taxon>
        <taxon>Rubrobacteraceae</taxon>
        <taxon>environmental samples</taxon>
    </lineage>
</organism>
<evidence type="ECO:0000256" key="3">
    <source>
        <dbReference type="ARBA" id="ARBA00023125"/>
    </source>
</evidence>
<evidence type="ECO:0000259" key="6">
    <source>
        <dbReference type="Pfam" id="PF12802"/>
    </source>
</evidence>
<dbReference type="Gene3D" id="1.10.10.10">
    <property type="entry name" value="Winged helix-like DNA-binding domain superfamily/Winged helix DNA-binding domain"/>
    <property type="match status" value="1"/>
</dbReference>
<keyword evidence="2" id="KW-0805">Transcription regulation</keyword>
<evidence type="ECO:0000256" key="4">
    <source>
        <dbReference type="ARBA" id="ARBA00023163"/>
    </source>
</evidence>
<protein>
    <recommendedName>
        <fullName evidence="8">Sugar-binding domain-containing protein</fullName>
    </recommendedName>
</protein>
<reference evidence="7" key="1">
    <citation type="submission" date="2020-02" db="EMBL/GenBank/DDBJ databases">
        <authorList>
            <person name="Meier V. D."/>
        </authorList>
    </citation>
    <scope>NUCLEOTIDE SEQUENCE</scope>
    <source>
        <strain evidence="7">AVDCRST_MAG02</strain>
    </source>
</reference>
<dbReference type="Pfam" id="PF12802">
    <property type="entry name" value="MarR_2"/>
    <property type="match status" value="1"/>
</dbReference>
<evidence type="ECO:0000313" key="7">
    <source>
        <dbReference type="EMBL" id="CAA9460005.1"/>
    </source>
</evidence>
<dbReference type="InterPro" id="IPR007324">
    <property type="entry name" value="Sugar-bd_dom_put"/>
</dbReference>
<dbReference type="InterPro" id="IPR000835">
    <property type="entry name" value="HTH_MarR-typ"/>
</dbReference>
<comment type="similarity">
    <text evidence="1">Belongs to the SorC transcriptional regulatory family.</text>
</comment>
<dbReference type="InterPro" id="IPR051054">
    <property type="entry name" value="SorC_transcr_regulators"/>
</dbReference>
<proteinExistence type="inferred from homology"/>
<dbReference type="Gene3D" id="3.40.50.1360">
    <property type="match status" value="1"/>
</dbReference>
<evidence type="ECO:0000259" key="5">
    <source>
        <dbReference type="Pfam" id="PF04198"/>
    </source>
</evidence>
<keyword evidence="3" id="KW-0238">DNA-binding</keyword>
<dbReference type="InterPro" id="IPR037171">
    <property type="entry name" value="NagB/RpiA_transferase-like"/>
</dbReference>
<gene>
    <name evidence="7" type="ORF">AVDCRST_MAG02-2116</name>
</gene>
<dbReference type="PANTHER" id="PTHR34294:SF1">
    <property type="entry name" value="TRANSCRIPTIONAL REGULATOR LSRR"/>
    <property type="match status" value="1"/>
</dbReference>
<dbReference type="GO" id="GO:0003700">
    <property type="term" value="F:DNA-binding transcription factor activity"/>
    <property type="evidence" value="ECO:0007669"/>
    <property type="project" value="InterPro"/>
</dbReference>
<dbReference type="Pfam" id="PF04198">
    <property type="entry name" value="Sugar-bind"/>
    <property type="match status" value="1"/>
</dbReference>
<dbReference type="InterPro" id="IPR036388">
    <property type="entry name" value="WH-like_DNA-bd_sf"/>
</dbReference>
<dbReference type="SUPFAM" id="SSF100950">
    <property type="entry name" value="NagB/RpiA/CoA transferase-like"/>
    <property type="match status" value="1"/>
</dbReference>
<evidence type="ECO:0000256" key="2">
    <source>
        <dbReference type="ARBA" id="ARBA00023015"/>
    </source>
</evidence>
<evidence type="ECO:0008006" key="8">
    <source>
        <dbReference type="Google" id="ProtNLM"/>
    </source>
</evidence>
<keyword evidence="4" id="KW-0804">Transcription</keyword>
<feature type="domain" description="Sugar-binding" evidence="5">
    <location>
        <begin position="71"/>
        <end position="325"/>
    </location>
</feature>
<name>A0A6J4R824_9ACTN</name>